<keyword evidence="4" id="KW-1185">Reference proteome</keyword>
<sequence>MMNSEATLIRTMKMLLRGMNQVMDYVDDLLVHTPTWQGRMRIPREFFRWLRQANLTVRPKKCMLGPGTIDFFGHRLKTGSNRSSGRERGESSGCTKTQDQQGGPRILGLVGCCKEFIPNFSAISALLSDHRCLKIAKTSRPLLNLTDIGCRFVLRTDAFDRGLGTVLMQRSQSKLLPVVYENGFGFF</sequence>
<dbReference type="InterPro" id="IPR051320">
    <property type="entry name" value="Viral_Replic_Matur_Polypro"/>
</dbReference>
<dbReference type="InterPro" id="IPR043128">
    <property type="entry name" value="Rev_trsase/Diguanyl_cyclase"/>
</dbReference>
<dbReference type="Gene3D" id="3.30.70.270">
    <property type="match status" value="1"/>
</dbReference>
<dbReference type="SUPFAM" id="SSF56672">
    <property type="entry name" value="DNA/RNA polymerases"/>
    <property type="match status" value="1"/>
</dbReference>
<dbReference type="InterPro" id="IPR043502">
    <property type="entry name" value="DNA/RNA_pol_sf"/>
</dbReference>
<evidence type="ECO:0000313" key="4">
    <source>
        <dbReference type="Proteomes" id="UP000735302"/>
    </source>
</evidence>
<dbReference type="PANTHER" id="PTHR33064">
    <property type="entry name" value="POL PROTEIN"/>
    <property type="match status" value="1"/>
</dbReference>
<proteinExistence type="predicted"/>
<evidence type="ECO:0000256" key="1">
    <source>
        <dbReference type="SAM" id="MobiDB-lite"/>
    </source>
</evidence>
<gene>
    <name evidence="3" type="ORF">PoB_006566600</name>
</gene>
<dbReference type="PANTHER" id="PTHR33064:SF29">
    <property type="entry name" value="PEPTIDASE A2 DOMAIN-CONTAINING PROTEIN-RELATED"/>
    <property type="match status" value="1"/>
</dbReference>
<accession>A0AAV4D4R9</accession>
<dbReference type="Pfam" id="PF00078">
    <property type="entry name" value="RVT_1"/>
    <property type="match status" value="1"/>
</dbReference>
<organism evidence="3 4">
    <name type="scientific">Plakobranchus ocellatus</name>
    <dbReference type="NCBI Taxonomy" id="259542"/>
    <lineage>
        <taxon>Eukaryota</taxon>
        <taxon>Metazoa</taxon>
        <taxon>Spiralia</taxon>
        <taxon>Lophotrochozoa</taxon>
        <taxon>Mollusca</taxon>
        <taxon>Gastropoda</taxon>
        <taxon>Heterobranchia</taxon>
        <taxon>Euthyneura</taxon>
        <taxon>Panpulmonata</taxon>
        <taxon>Sacoglossa</taxon>
        <taxon>Placobranchoidea</taxon>
        <taxon>Plakobranchidae</taxon>
        <taxon>Plakobranchus</taxon>
    </lineage>
</organism>
<dbReference type="PROSITE" id="PS50878">
    <property type="entry name" value="RT_POL"/>
    <property type="match status" value="1"/>
</dbReference>
<comment type="caution">
    <text evidence="3">The sequence shown here is derived from an EMBL/GenBank/DDBJ whole genome shotgun (WGS) entry which is preliminary data.</text>
</comment>
<feature type="region of interest" description="Disordered" evidence="1">
    <location>
        <begin position="76"/>
        <end position="101"/>
    </location>
</feature>
<protein>
    <submittedName>
        <fullName evidence="3">Zinc finger protein</fullName>
    </submittedName>
</protein>
<evidence type="ECO:0000313" key="3">
    <source>
        <dbReference type="EMBL" id="GFO39161.1"/>
    </source>
</evidence>
<dbReference type="InterPro" id="IPR000477">
    <property type="entry name" value="RT_dom"/>
</dbReference>
<dbReference type="EMBL" id="BLXT01007435">
    <property type="protein sequence ID" value="GFO39161.1"/>
    <property type="molecule type" value="Genomic_DNA"/>
</dbReference>
<dbReference type="Proteomes" id="UP000735302">
    <property type="component" value="Unassembled WGS sequence"/>
</dbReference>
<feature type="domain" description="Reverse transcriptase" evidence="2">
    <location>
        <begin position="1"/>
        <end position="76"/>
    </location>
</feature>
<dbReference type="AlphaFoldDB" id="A0AAV4D4R9"/>
<evidence type="ECO:0000259" key="2">
    <source>
        <dbReference type="PROSITE" id="PS50878"/>
    </source>
</evidence>
<reference evidence="3 4" key="1">
    <citation type="journal article" date="2021" name="Elife">
        <title>Chloroplast acquisition without the gene transfer in kleptoplastic sea slugs, Plakobranchus ocellatus.</title>
        <authorList>
            <person name="Maeda T."/>
            <person name="Takahashi S."/>
            <person name="Yoshida T."/>
            <person name="Shimamura S."/>
            <person name="Takaki Y."/>
            <person name="Nagai Y."/>
            <person name="Toyoda A."/>
            <person name="Suzuki Y."/>
            <person name="Arimoto A."/>
            <person name="Ishii H."/>
            <person name="Satoh N."/>
            <person name="Nishiyama T."/>
            <person name="Hasebe M."/>
            <person name="Maruyama T."/>
            <person name="Minagawa J."/>
            <person name="Obokata J."/>
            <person name="Shigenobu S."/>
        </authorList>
    </citation>
    <scope>NUCLEOTIDE SEQUENCE [LARGE SCALE GENOMIC DNA]</scope>
</reference>
<name>A0AAV4D4R9_9GAST</name>